<protein>
    <submittedName>
        <fullName evidence="2">Uncharacterized protein</fullName>
    </submittedName>
</protein>
<reference evidence="2" key="1">
    <citation type="submission" date="2015-04" db="UniProtKB">
        <authorList>
            <consortium name="EnsemblPlants"/>
        </authorList>
    </citation>
    <scope>IDENTIFICATION</scope>
</reference>
<sequence>MAWRWRSEWWRGDPSPRRRVIGISETRCPTMVPYIQRGSNIHEEADSQRREQTVIHVDADNEMVGDEAPPYKEVRREGGLHPLGSTL</sequence>
<dbReference type="AlphaFoldDB" id="A0A0E0BAD1"/>
<evidence type="ECO:0000313" key="2">
    <source>
        <dbReference type="EnsemblPlants" id="OGLUM10G09460.1"/>
    </source>
</evidence>
<accession>A0A0E0BAD1</accession>
<dbReference type="Gramene" id="OGLUM10G09460.1">
    <property type="protein sequence ID" value="OGLUM10G09460.1"/>
    <property type="gene ID" value="OGLUM10G09460"/>
</dbReference>
<dbReference type="EnsemblPlants" id="OGLUM10G09460.1">
    <property type="protein sequence ID" value="OGLUM10G09460.1"/>
    <property type="gene ID" value="OGLUM10G09460"/>
</dbReference>
<keyword evidence="3" id="KW-1185">Reference proteome</keyword>
<feature type="region of interest" description="Disordered" evidence="1">
    <location>
        <begin position="60"/>
        <end position="87"/>
    </location>
</feature>
<dbReference type="Proteomes" id="UP000026961">
    <property type="component" value="Chromosome 10"/>
</dbReference>
<proteinExistence type="predicted"/>
<reference evidence="2" key="2">
    <citation type="submission" date="2018-05" db="EMBL/GenBank/DDBJ databases">
        <title>OgluRS3 (Oryza glumaepatula Reference Sequence Version 3).</title>
        <authorList>
            <person name="Zhang J."/>
            <person name="Kudrna D."/>
            <person name="Lee S."/>
            <person name="Talag J."/>
            <person name="Welchert J."/>
            <person name="Wing R.A."/>
        </authorList>
    </citation>
    <scope>NUCLEOTIDE SEQUENCE [LARGE SCALE GENOMIC DNA]</scope>
</reference>
<organism evidence="2">
    <name type="scientific">Oryza glumipatula</name>
    <dbReference type="NCBI Taxonomy" id="40148"/>
    <lineage>
        <taxon>Eukaryota</taxon>
        <taxon>Viridiplantae</taxon>
        <taxon>Streptophyta</taxon>
        <taxon>Embryophyta</taxon>
        <taxon>Tracheophyta</taxon>
        <taxon>Spermatophyta</taxon>
        <taxon>Magnoliopsida</taxon>
        <taxon>Liliopsida</taxon>
        <taxon>Poales</taxon>
        <taxon>Poaceae</taxon>
        <taxon>BOP clade</taxon>
        <taxon>Oryzoideae</taxon>
        <taxon>Oryzeae</taxon>
        <taxon>Oryzinae</taxon>
        <taxon>Oryza</taxon>
    </lineage>
</organism>
<name>A0A0E0BAD1_9ORYZ</name>
<dbReference type="HOGENOM" id="CLU_2642018_0_0_1"/>
<evidence type="ECO:0000313" key="3">
    <source>
        <dbReference type="Proteomes" id="UP000026961"/>
    </source>
</evidence>
<feature type="compositionally biased region" description="Basic and acidic residues" evidence="1">
    <location>
        <begin position="69"/>
        <end position="79"/>
    </location>
</feature>
<evidence type="ECO:0000256" key="1">
    <source>
        <dbReference type="SAM" id="MobiDB-lite"/>
    </source>
</evidence>